<accession>Q252J0</accession>
<protein>
    <submittedName>
        <fullName evidence="1">Uncharacterized protein</fullName>
    </submittedName>
</protein>
<proteinExistence type="predicted"/>
<dbReference type="HOGENOM" id="CLU_1419434_0_0_9"/>
<organism evidence="1 2">
    <name type="scientific">Desulfitobacterium hafniense (strain Y51)</name>
    <dbReference type="NCBI Taxonomy" id="138119"/>
    <lineage>
        <taxon>Bacteria</taxon>
        <taxon>Bacillati</taxon>
        <taxon>Bacillota</taxon>
        <taxon>Clostridia</taxon>
        <taxon>Eubacteriales</taxon>
        <taxon>Desulfitobacteriaceae</taxon>
        <taxon>Desulfitobacterium</taxon>
    </lineage>
</organism>
<dbReference type="Proteomes" id="UP000001946">
    <property type="component" value="Chromosome"/>
</dbReference>
<dbReference type="AlphaFoldDB" id="Q252J0"/>
<name>Q252J0_DESHY</name>
<sequence>MDCHAWNTGFCRQLMLTFILKKQSVDEFLFLLDKLRKALVEFFCDELVHNQILHTGRNKVGDYILTIGSLRIQGTVIKHAVCCIPFLQISFAALHAVIGQIDFLANRDELPLHLDLIFFFLCHMACPPFSEILMVSQNFRSGGERQRGFDTLKYETTLKSPFFGTLGRSIRFLVERKKSALCPRQNTDFFS</sequence>
<evidence type="ECO:0000313" key="2">
    <source>
        <dbReference type="Proteomes" id="UP000001946"/>
    </source>
</evidence>
<evidence type="ECO:0000313" key="1">
    <source>
        <dbReference type="EMBL" id="BAE81802.1"/>
    </source>
</evidence>
<reference evidence="1 2" key="1">
    <citation type="journal article" date="2006" name="J. Bacteriol.">
        <title>Complete genome sequence of the dehalorespiring bacterium Desulfitobacterium hafniense Y51 and comparison with Dehalococcoides ethenogenes 195.</title>
        <authorList>
            <person name="Nonaka H."/>
            <person name="Keresztes G."/>
            <person name="Shinoda Y."/>
            <person name="Ikenaga Y."/>
            <person name="Abe M."/>
            <person name="Naito K."/>
            <person name="Inatomi K."/>
            <person name="Furukawa K."/>
            <person name="Inui M."/>
            <person name="Yukawa H."/>
        </authorList>
    </citation>
    <scope>NUCLEOTIDE SEQUENCE [LARGE SCALE GENOMIC DNA]</scope>
    <source>
        <strain evidence="1 2">Y51</strain>
    </source>
</reference>
<dbReference type="EMBL" id="AP008230">
    <property type="protein sequence ID" value="BAE81802.1"/>
    <property type="molecule type" value="Genomic_DNA"/>
</dbReference>
<gene>
    <name evidence="1" type="ordered locus">DSY0013</name>
</gene>
<keyword evidence="2" id="KW-1185">Reference proteome</keyword>
<dbReference type="KEGG" id="dsy:DSY0013"/>